<feature type="compositionally biased region" description="Polar residues" evidence="1">
    <location>
        <begin position="12"/>
        <end position="26"/>
    </location>
</feature>
<protein>
    <submittedName>
        <fullName evidence="2">Uncharacterized protein</fullName>
    </submittedName>
</protein>
<name>A0A0E9PNH3_ANGAN</name>
<dbReference type="AlphaFoldDB" id="A0A0E9PNH3"/>
<evidence type="ECO:0000256" key="1">
    <source>
        <dbReference type="SAM" id="MobiDB-lite"/>
    </source>
</evidence>
<reference evidence="2" key="2">
    <citation type="journal article" date="2015" name="Fish Shellfish Immunol.">
        <title>Early steps in the European eel (Anguilla anguilla)-Vibrio vulnificus interaction in the gills: Role of the RtxA13 toxin.</title>
        <authorList>
            <person name="Callol A."/>
            <person name="Pajuelo D."/>
            <person name="Ebbesson L."/>
            <person name="Teles M."/>
            <person name="MacKenzie S."/>
            <person name="Amaro C."/>
        </authorList>
    </citation>
    <scope>NUCLEOTIDE SEQUENCE</scope>
</reference>
<dbReference type="EMBL" id="GBXM01106485">
    <property type="protein sequence ID" value="JAH02092.1"/>
    <property type="molecule type" value="Transcribed_RNA"/>
</dbReference>
<sequence length="26" mass="2760">MERARIYGSGKVISSTSTSAKTGRSE</sequence>
<reference evidence="2" key="1">
    <citation type="submission" date="2014-11" db="EMBL/GenBank/DDBJ databases">
        <authorList>
            <person name="Amaro Gonzalez C."/>
        </authorList>
    </citation>
    <scope>NUCLEOTIDE SEQUENCE</scope>
</reference>
<organism evidence="2">
    <name type="scientific">Anguilla anguilla</name>
    <name type="common">European freshwater eel</name>
    <name type="synonym">Muraena anguilla</name>
    <dbReference type="NCBI Taxonomy" id="7936"/>
    <lineage>
        <taxon>Eukaryota</taxon>
        <taxon>Metazoa</taxon>
        <taxon>Chordata</taxon>
        <taxon>Craniata</taxon>
        <taxon>Vertebrata</taxon>
        <taxon>Euteleostomi</taxon>
        <taxon>Actinopterygii</taxon>
        <taxon>Neopterygii</taxon>
        <taxon>Teleostei</taxon>
        <taxon>Anguilliformes</taxon>
        <taxon>Anguillidae</taxon>
        <taxon>Anguilla</taxon>
    </lineage>
</organism>
<feature type="region of interest" description="Disordered" evidence="1">
    <location>
        <begin position="1"/>
        <end position="26"/>
    </location>
</feature>
<proteinExistence type="predicted"/>
<dbReference type="EMBL" id="GBXM01102760">
    <property type="protein sequence ID" value="JAH05817.1"/>
    <property type="molecule type" value="Transcribed_RNA"/>
</dbReference>
<evidence type="ECO:0000313" key="2">
    <source>
        <dbReference type="EMBL" id="JAH05817.1"/>
    </source>
</evidence>
<accession>A0A0E9PNH3</accession>